<sequence length="661" mass="75107">MARSTKTFEVSRHLRSMYGTHSDLAKLLRERYIGNLDVQLQNMVLAWKEYQEILPKHDRITLDSNPPTLRNIELACDQWYKAYRAKEDDKLISIKENFQQFCNTLDAHSDLFSVFPNGDKYVSLLSGTISSIVKASVNHGKINEGFAIALRTIAGLMRHWQAQLELHGRYASTPHGSFGRSLTSPKIRTPFTNEIVVSIIAELYTHVFKFLTNMMKKWIRSSFRRATRSFDKTFRSEYIDKPMAALERLSQELDREAIDLHQRETREEFSYLKTKLEDRPENRRHAFEAQGYYDDPSQIPNLKQLGNQKFVLLVGYSANELALSNLASLTRPQGPQYAARIRHGSAVDDGGFSGKDDSILGGGVIPIENREPSESRDGQRASLISQTNARSFLEHASRSLEPYRQHDFPMLDERRKLEIPKQSFQGVQDWLTGTGSEALWIYGPGEAHRPSTMVLAAAYIVKTLEEVPLPFVAYNCDLENARFSLLAEFSNLVFCLLRQLVLLVKSDLDTIDRTYEHRFEELGDGEEGISEAISLIEEILPMAPRLLYCVLGNLDSLEATAREALYLHGSDHSSIEGNQADFVLNCISRIFTILLRSKEHKNLKILFATDGFSSFFNTEEIVDKKIKALVSTRSGSAKHANKDLRHLSYSSDEFSGSQEDA</sequence>
<reference evidence="1" key="1">
    <citation type="journal article" date="2020" name="Stud. Mycol.">
        <title>101 Dothideomycetes genomes: a test case for predicting lifestyles and emergence of pathogens.</title>
        <authorList>
            <person name="Haridas S."/>
            <person name="Albert R."/>
            <person name="Binder M."/>
            <person name="Bloem J."/>
            <person name="Labutti K."/>
            <person name="Salamov A."/>
            <person name="Andreopoulos B."/>
            <person name="Baker S."/>
            <person name="Barry K."/>
            <person name="Bills G."/>
            <person name="Bluhm B."/>
            <person name="Cannon C."/>
            <person name="Castanera R."/>
            <person name="Culley D."/>
            <person name="Daum C."/>
            <person name="Ezra D."/>
            <person name="Gonzalez J."/>
            <person name="Henrissat B."/>
            <person name="Kuo A."/>
            <person name="Liang C."/>
            <person name="Lipzen A."/>
            <person name="Lutzoni F."/>
            <person name="Magnuson J."/>
            <person name="Mondo S."/>
            <person name="Nolan M."/>
            <person name="Ohm R."/>
            <person name="Pangilinan J."/>
            <person name="Park H.-J."/>
            <person name="Ramirez L."/>
            <person name="Alfaro M."/>
            <person name="Sun H."/>
            <person name="Tritt A."/>
            <person name="Yoshinaga Y."/>
            <person name="Zwiers L.-H."/>
            <person name="Turgeon B."/>
            <person name="Goodwin S."/>
            <person name="Spatafora J."/>
            <person name="Crous P."/>
            <person name="Grigoriev I."/>
        </authorList>
    </citation>
    <scope>NUCLEOTIDE SEQUENCE</scope>
    <source>
        <strain evidence="1">Tuck. ex Michener</strain>
    </source>
</reference>
<gene>
    <name evidence="1" type="ORF">EV356DRAFT_501695</name>
</gene>
<dbReference type="EMBL" id="ML991798">
    <property type="protein sequence ID" value="KAF2234473.1"/>
    <property type="molecule type" value="Genomic_DNA"/>
</dbReference>
<protein>
    <submittedName>
        <fullName evidence="1">Uncharacterized protein</fullName>
    </submittedName>
</protein>
<organism evidence="1 2">
    <name type="scientific">Viridothelium virens</name>
    <name type="common">Speckled blister lichen</name>
    <name type="synonym">Trypethelium virens</name>
    <dbReference type="NCBI Taxonomy" id="1048519"/>
    <lineage>
        <taxon>Eukaryota</taxon>
        <taxon>Fungi</taxon>
        <taxon>Dikarya</taxon>
        <taxon>Ascomycota</taxon>
        <taxon>Pezizomycotina</taxon>
        <taxon>Dothideomycetes</taxon>
        <taxon>Dothideomycetes incertae sedis</taxon>
        <taxon>Trypetheliales</taxon>
        <taxon>Trypetheliaceae</taxon>
        <taxon>Viridothelium</taxon>
    </lineage>
</organism>
<dbReference type="Proteomes" id="UP000800092">
    <property type="component" value="Unassembled WGS sequence"/>
</dbReference>
<evidence type="ECO:0000313" key="1">
    <source>
        <dbReference type="EMBL" id="KAF2234473.1"/>
    </source>
</evidence>
<keyword evidence="2" id="KW-1185">Reference proteome</keyword>
<proteinExistence type="predicted"/>
<dbReference type="OrthoDB" id="4840035at2759"/>
<accession>A0A6A6HAB1</accession>
<evidence type="ECO:0000313" key="2">
    <source>
        <dbReference type="Proteomes" id="UP000800092"/>
    </source>
</evidence>
<dbReference type="AlphaFoldDB" id="A0A6A6HAB1"/>
<name>A0A6A6HAB1_VIRVR</name>